<name>A0A2J6TEQ8_9HELO</name>
<proteinExistence type="predicted"/>
<accession>A0A2J6TEQ8</accession>
<gene>
    <name evidence="1" type="ORF">K444DRAFT_526254</name>
</gene>
<dbReference type="Proteomes" id="UP000235371">
    <property type="component" value="Unassembled WGS sequence"/>
</dbReference>
<dbReference type="EMBL" id="KZ613786">
    <property type="protein sequence ID" value="PMD61506.1"/>
    <property type="molecule type" value="Genomic_DNA"/>
</dbReference>
<dbReference type="RefSeq" id="XP_024738410.1">
    <property type="nucleotide sequence ID" value="XM_024874527.1"/>
</dbReference>
<dbReference type="InterPro" id="IPR038883">
    <property type="entry name" value="AN11006-like"/>
</dbReference>
<sequence>MNRTVVVVPQLVGSVSTTPRSFAYPSAYPSEAEDEVVATPKGGNFPFLALPSELRNKIYSLVFSAAPLHLDLDPSIFKIFHRTQMFAIFRVSRQLYREATHHFFSTHTFRLFPTYPGRYFKTKRPLLARLPAQYRQSITSLELRLGPGWNNPPRGWVVNDALGLADCTSVRVLRIFVECDPSDAIFKGFRKSEGFYEEFSASLLDEVMKKVPSIKIVEFDAYTSVKRSGDMMSGLEQVVAKYEGKIVEWGRERGWEKETEQIWLDALLIHAASQRLSRARAVLPERPMAFAVGGDFSLLYEGSEAIN</sequence>
<keyword evidence="2" id="KW-1185">Reference proteome</keyword>
<reference evidence="1 2" key="1">
    <citation type="submission" date="2016-04" db="EMBL/GenBank/DDBJ databases">
        <title>A degradative enzymes factory behind the ericoid mycorrhizal symbiosis.</title>
        <authorList>
            <consortium name="DOE Joint Genome Institute"/>
            <person name="Martino E."/>
            <person name="Morin E."/>
            <person name="Grelet G."/>
            <person name="Kuo A."/>
            <person name="Kohler A."/>
            <person name="Daghino S."/>
            <person name="Barry K."/>
            <person name="Choi C."/>
            <person name="Cichocki N."/>
            <person name="Clum A."/>
            <person name="Copeland A."/>
            <person name="Hainaut M."/>
            <person name="Haridas S."/>
            <person name="Labutti K."/>
            <person name="Lindquist E."/>
            <person name="Lipzen A."/>
            <person name="Khouja H.-R."/>
            <person name="Murat C."/>
            <person name="Ohm R."/>
            <person name="Olson A."/>
            <person name="Spatafora J."/>
            <person name="Veneault-Fourrey C."/>
            <person name="Henrissat B."/>
            <person name="Grigoriev I."/>
            <person name="Martin F."/>
            <person name="Perotto S."/>
        </authorList>
    </citation>
    <scope>NUCLEOTIDE SEQUENCE [LARGE SCALE GENOMIC DNA]</scope>
    <source>
        <strain evidence="1 2">E</strain>
    </source>
</reference>
<dbReference type="OrthoDB" id="5372935at2759"/>
<organism evidence="1 2">
    <name type="scientific">Hyaloscypha bicolor E</name>
    <dbReference type="NCBI Taxonomy" id="1095630"/>
    <lineage>
        <taxon>Eukaryota</taxon>
        <taxon>Fungi</taxon>
        <taxon>Dikarya</taxon>
        <taxon>Ascomycota</taxon>
        <taxon>Pezizomycotina</taxon>
        <taxon>Leotiomycetes</taxon>
        <taxon>Helotiales</taxon>
        <taxon>Hyaloscyphaceae</taxon>
        <taxon>Hyaloscypha</taxon>
        <taxon>Hyaloscypha bicolor</taxon>
    </lineage>
</organism>
<evidence type="ECO:0000313" key="2">
    <source>
        <dbReference type="Proteomes" id="UP000235371"/>
    </source>
</evidence>
<evidence type="ECO:0008006" key="3">
    <source>
        <dbReference type="Google" id="ProtNLM"/>
    </source>
</evidence>
<dbReference type="GeneID" id="36582607"/>
<dbReference type="PANTHER" id="PTHR42085">
    <property type="entry name" value="F-BOX DOMAIN-CONTAINING PROTEIN"/>
    <property type="match status" value="1"/>
</dbReference>
<dbReference type="PANTHER" id="PTHR42085:SF2">
    <property type="entry name" value="F-BOX DOMAIN-CONTAINING PROTEIN"/>
    <property type="match status" value="1"/>
</dbReference>
<dbReference type="AlphaFoldDB" id="A0A2J6TEQ8"/>
<evidence type="ECO:0000313" key="1">
    <source>
        <dbReference type="EMBL" id="PMD61506.1"/>
    </source>
</evidence>
<protein>
    <recommendedName>
        <fullName evidence="3">F-box domain-containing protein</fullName>
    </recommendedName>
</protein>
<dbReference type="InParanoid" id="A0A2J6TEQ8"/>